<dbReference type="InterPro" id="IPR043130">
    <property type="entry name" value="CDP-OH_PTrfase_TM_dom"/>
</dbReference>
<dbReference type="RefSeq" id="WP_093336714.1">
    <property type="nucleotide sequence ID" value="NZ_FOUY01000002.1"/>
</dbReference>
<evidence type="ECO:0000256" key="10">
    <source>
        <dbReference type="ARBA" id="ARBA00022842"/>
    </source>
</evidence>
<keyword evidence="6 17" id="KW-1003">Cell membrane</keyword>
<evidence type="ECO:0000256" key="15">
    <source>
        <dbReference type="ARBA" id="ARBA00033137"/>
    </source>
</evidence>
<dbReference type="UniPathway" id="UPA00220"/>
<evidence type="ECO:0000256" key="18">
    <source>
        <dbReference type="RuleBase" id="RU003750"/>
    </source>
</evidence>
<dbReference type="Proteomes" id="UP000199614">
    <property type="component" value="Unassembled WGS sequence"/>
</dbReference>
<evidence type="ECO:0000256" key="14">
    <source>
        <dbReference type="ARBA" id="ARBA00024082"/>
    </source>
</evidence>
<comment type="pathway">
    <text evidence="2 17">Phospholipid metabolism; phosphatidylinositol phosphate biosynthesis.</text>
</comment>
<keyword evidence="8 17" id="KW-0812">Transmembrane</keyword>
<comment type="cofactor">
    <cofactor evidence="17">
        <name>Mg(2+)</name>
        <dbReference type="ChEBI" id="CHEBI:18420"/>
    </cofactor>
    <text evidence="17">Contains a di-nuclear catalytic Mg(2+) center.</text>
</comment>
<comment type="catalytic activity">
    <reaction evidence="13 17">
        <text>1,2-di-(9Z-octadecenoyl)-sn-glycero-3-cytidine-5'-diphosphate + 1D-myo-inositol 3-phosphate = 1,2-di-(9Z-octadecenoyl)-sn-glycero-3-phospho-(1D-myo-inositol-3-phosphate) + CMP + H(+)</text>
        <dbReference type="Rhea" id="RHEA:61216"/>
        <dbReference type="ChEBI" id="CHEBI:15378"/>
        <dbReference type="ChEBI" id="CHEBI:58401"/>
        <dbReference type="ChEBI" id="CHEBI:60377"/>
        <dbReference type="ChEBI" id="CHEBI:85356"/>
        <dbReference type="ChEBI" id="CHEBI:144472"/>
    </reaction>
</comment>
<evidence type="ECO:0000313" key="20">
    <source>
        <dbReference type="Proteomes" id="UP000199614"/>
    </source>
</evidence>
<dbReference type="GO" id="GO:0000287">
    <property type="term" value="F:magnesium ion binding"/>
    <property type="evidence" value="ECO:0007669"/>
    <property type="project" value="UniProtKB-UniRule"/>
</dbReference>
<comment type="similarity">
    <text evidence="4 17 18">Belongs to the CDP-alcohol phosphatidyltransferase class-I family.</text>
</comment>
<evidence type="ECO:0000256" key="4">
    <source>
        <dbReference type="ARBA" id="ARBA00010441"/>
    </source>
</evidence>
<evidence type="ECO:0000256" key="3">
    <source>
        <dbReference type="ARBA" id="ARBA00005189"/>
    </source>
</evidence>
<evidence type="ECO:0000256" key="13">
    <source>
        <dbReference type="ARBA" id="ARBA00023935"/>
    </source>
</evidence>
<dbReference type="OrthoDB" id="116551at2"/>
<evidence type="ECO:0000313" key="19">
    <source>
        <dbReference type="EMBL" id="SFM70141.1"/>
    </source>
</evidence>
<proteinExistence type="inferred from homology"/>
<reference evidence="19 20" key="1">
    <citation type="submission" date="2016-10" db="EMBL/GenBank/DDBJ databases">
        <authorList>
            <person name="de Groot N.N."/>
        </authorList>
    </citation>
    <scope>NUCLEOTIDE SEQUENCE [LARGE SCALE GENOMIC DNA]</scope>
    <source>
        <strain evidence="19 20">CGMCC 4.1877</strain>
    </source>
</reference>
<dbReference type="EC" id="2.7.8.-" evidence="17"/>
<dbReference type="STRING" id="260086.SAMN05216207_100227"/>
<feature type="binding site" evidence="17">
    <location>
        <position position="70"/>
    </location>
    <ligand>
        <name>a CDP-1,2-diacyl-sn-glycerol</name>
        <dbReference type="ChEBI" id="CHEBI:58332"/>
    </ligand>
</feature>
<comment type="subunit">
    <text evidence="5 17">Homodimer.</text>
</comment>
<evidence type="ECO:0000256" key="1">
    <source>
        <dbReference type="ARBA" id="ARBA00004651"/>
    </source>
</evidence>
<organism evidence="19 20">
    <name type="scientific">Pseudonocardia ammonioxydans</name>
    <dbReference type="NCBI Taxonomy" id="260086"/>
    <lineage>
        <taxon>Bacteria</taxon>
        <taxon>Bacillati</taxon>
        <taxon>Actinomycetota</taxon>
        <taxon>Actinomycetes</taxon>
        <taxon>Pseudonocardiales</taxon>
        <taxon>Pseudonocardiaceae</taxon>
        <taxon>Pseudonocardia</taxon>
    </lineage>
</organism>
<keyword evidence="12 17" id="KW-0472">Membrane</keyword>
<dbReference type="InterPro" id="IPR000462">
    <property type="entry name" value="CDP-OH_P_trans"/>
</dbReference>
<comment type="caution">
    <text evidence="17">Lacks conserved residue(s) required for the propagation of feature annotation.</text>
</comment>
<evidence type="ECO:0000256" key="11">
    <source>
        <dbReference type="ARBA" id="ARBA00022989"/>
    </source>
</evidence>
<sequence>MLNLFARGHVNRLTDPVGRRLVALGIGPDTMTVLGTVGALACSVVFLPTGRLVLGSVLVTVFVLTDLLDGAMARARGHGTPFGAVLDSTCDRMVDGALFGALAWWALTGGDEPVAAAAALVALVGGQIVSYVKARAESVGLAAEGGLVERAERLVLGLLGAFLAGLGVPYALTVALVVLAIGTVVTLGQRILAVRRSSREVPRA</sequence>
<feature type="binding site" evidence="17">
    <location>
        <position position="74"/>
    </location>
    <ligand>
        <name>a CDP-1,2-diacyl-sn-glycerol</name>
        <dbReference type="ChEBI" id="CHEBI:58332"/>
    </ligand>
</feature>
<dbReference type="GO" id="GO:0016780">
    <property type="term" value="F:phosphotransferase activity, for other substituted phosphate groups"/>
    <property type="evidence" value="ECO:0007669"/>
    <property type="project" value="UniProtKB-UniRule"/>
</dbReference>
<feature type="binding site" evidence="17">
    <location>
        <position position="80"/>
    </location>
    <ligand>
        <name>a CDP-1,2-diacyl-sn-glycerol</name>
        <dbReference type="ChEBI" id="CHEBI:58332"/>
    </ligand>
</feature>
<dbReference type="InterPro" id="IPR048254">
    <property type="entry name" value="CDP_ALCOHOL_P_TRANSF_CS"/>
</dbReference>
<feature type="active site" description="Proton acceptor" evidence="17">
    <location>
        <position position="91"/>
    </location>
</feature>
<comment type="pathway">
    <text evidence="3">Lipid metabolism.</text>
</comment>
<keyword evidence="17" id="KW-1208">Phospholipid metabolism</keyword>
<feature type="binding site" evidence="17">
    <location>
        <position position="87"/>
    </location>
    <ligand>
        <name>Mg(2+)</name>
        <dbReference type="ChEBI" id="CHEBI:18420"/>
        <label>2</label>
    </ligand>
</feature>
<dbReference type="Pfam" id="PF01066">
    <property type="entry name" value="CDP-OH_P_transf"/>
    <property type="match status" value="1"/>
</dbReference>
<dbReference type="GO" id="GO:0005886">
    <property type="term" value="C:plasma membrane"/>
    <property type="evidence" value="ECO:0007669"/>
    <property type="project" value="UniProtKB-SubCell"/>
</dbReference>
<dbReference type="Gene3D" id="1.20.120.1760">
    <property type="match status" value="1"/>
</dbReference>
<name>A0A1I4T0G0_PSUAM</name>
<feature type="binding site" evidence="17">
    <location>
        <position position="66"/>
    </location>
    <ligand>
        <name>Mg(2+)</name>
        <dbReference type="ChEBI" id="CHEBI:18420"/>
        <label>2</label>
    </ligand>
</feature>
<keyword evidence="10 17" id="KW-0460">Magnesium</keyword>
<gene>
    <name evidence="19" type="ORF">SAMN05216207_100227</name>
</gene>
<feature type="transmembrane region" description="Helical" evidence="17">
    <location>
        <begin position="154"/>
        <end position="187"/>
    </location>
</feature>
<protein>
    <recommendedName>
        <fullName evidence="14 17">Phosphatidylinositol phosphate synthase</fullName>
        <shortName evidence="17">PIP synthase</shortName>
        <ecNumber evidence="17">2.7.8.-</ecNumber>
    </recommendedName>
    <alternativeName>
        <fullName evidence="15 17">CDP-diacylglycerol--D-myo-inositol-3-phosphate 3-phosphatidyltransferase</fullName>
    </alternativeName>
</protein>
<feature type="binding site" evidence="17">
    <location>
        <position position="66"/>
    </location>
    <ligand>
        <name>Mg(2+)</name>
        <dbReference type="ChEBI" id="CHEBI:18420"/>
        <label>1</label>
    </ligand>
</feature>
<evidence type="ECO:0000256" key="12">
    <source>
        <dbReference type="ARBA" id="ARBA00023136"/>
    </source>
</evidence>
<evidence type="ECO:0000256" key="5">
    <source>
        <dbReference type="ARBA" id="ARBA00011738"/>
    </source>
</evidence>
<keyword evidence="9 17" id="KW-0479">Metal-binding</keyword>
<keyword evidence="17" id="KW-0443">Lipid metabolism</keyword>
<evidence type="ECO:0000256" key="9">
    <source>
        <dbReference type="ARBA" id="ARBA00022723"/>
    </source>
</evidence>
<evidence type="ECO:0000256" key="17">
    <source>
        <dbReference type="HAMAP-Rule" id="MF_02241"/>
    </source>
</evidence>
<dbReference type="InterPro" id="IPR044268">
    <property type="entry name" value="PIP_synthase_PgsA1"/>
</dbReference>
<keyword evidence="20" id="KW-1185">Reference proteome</keyword>
<dbReference type="PROSITE" id="PS00379">
    <property type="entry name" value="CDP_ALCOHOL_P_TRANSF"/>
    <property type="match status" value="1"/>
</dbReference>
<feature type="binding site" evidence="17">
    <location>
        <position position="87"/>
    </location>
    <ligand>
        <name>Mg(2+)</name>
        <dbReference type="ChEBI" id="CHEBI:18420"/>
        <label>1</label>
    </ligand>
</feature>
<keyword evidence="11 17" id="KW-1133">Transmembrane helix</keyword>
<dbReference type="EMBL" id="FOUY01000002">
    <property type="protein sequence ID" value="SFM70141.1"/>
    <property type="molecule type" value="Genomic_DNA"/>
</dbReference>
<keyword evidence="7 17" id="KW-0808">Transferase</keyword>
<feature type="binding site" evidence="17">
    <location>
        <position position="91"/>
    </location>
    <ligand>
        <name>Mg(2+)</name>
        <dbReference type="ChEBI" id="CHEBI:18420"/>
        <label>2</label>
    </ligand>
</feature>
<dbReference type="GO" id="GO:0008654">
    <property type="term" value="P:phospholipid biosynthetic process"/>
    <property type="evidence" value="ECO:0007669"/>
    <property type="project" value="UniProtKB-UniRule"/>
</dbReference>
<accession>A0A1I4T0G0</accession>
<keyword evidence="17" id="KW-0594">Phospholipid biosynthesis</keyword>
<comment type="catalytic activity">
    <reaction evidence="16 17">
        <text>a CDP-1,2-diacyl-sn-glycerol + 1D-myo-inositol 3-phosphate = a 1,2-diacyl-sn-glycero-3-phospho-(1D-myo-inositol-3-phosphate) + CMP + H(+)</text>
        <dbReference type="Rhea" id="RHEA:60504"/>
        <dbReference type="ChEBI" id="CHEBI:15378"/>
        <dbReference type="ChEBI" id="CHEBI:58088"/>
        <dbReference type="ChEBI" id="CHEBI:58332"/>
        <dbReference type="ChEBI" id="CHEBI:58401"/>
        <dbReference type="ChEBI" id="CHEBI:60377"/>
    </reaction>
</comment>
<comment type="function">
    <text evidence="17">Catalyzes the conjugation of the 1'-hydroxyl group of D-myo-inositol-3-phosphate (also named L-myo-inositol-1-phosphate) with a lipid tail of cytidine diphosphate diacylglycerol (CDP-DAG), forming phosphatidylinositol phosphate (PIP) and CMP. PIP is a precursor of phosphatidylinositol (PI) which is an essential lipid required for cell wall formation.</text>
</comment>
<evidence type="ECO:0000256" key="7">
    <source>
        <dbReference type="ARBA" id="ARBA00022679"/>
    </source>
</evidence>
<keyword evidence="17" id="KW-0444">Lipid biosynthesis</keyword>
<evidence type="ECO:0000256" key="2">
    <source>
        <dbReference type="ARBA" id="ARBA00004805"/>
    </source>
</evidence>
<dbReference type="NCBIfam" id="NF045883">
    <property type="entry name" value="PIPSynth"/>
    <property type="match status" value="1"/>
</dbReference>
<evidence type="ECO:0000256" key="8">
    <source>
        <dbReference type="ARBA" id="ARBA00022692"/>
    </source>
</evidence>
<dbReference type="HAMAP" id="MF_02241">
    <property type="entry name" value="PIP_synthase"/>
    <property type="match status" value="1"/>
</dbReference>
<dbReference type="AlphaFoldDB" id="A0A1I4T0G0"/>
<comment type="subcellular location">
    <subcellularLocation>
        <location evidence="1 17">Cell membrane</location>
        <topology evidence="1 17">Multi-pass membrane protein</topology>
    </subcellularLocation>
</comment>
<feature type="binding site" evidence="17">
    <location>
        <begin position="29"/>
        <end position="32"/>
    </location>
    <ligand>
        <name>a CDP-1,2-diacyl-sn-glycerol</name>
        <dbReference type="ChEBI" id="CHEBI:58332"/>
    </ligand>
</feature>
<feature type="binding site" evidence="17">
    <location>
        <position position="69"/>
    </location>
    <ligand>
        <name>Mg(2+)</name>
        <dbReference type="ChEBI" id="CHEBI:18420"/>
        <label>1</label>
    </ligand>
</feature>
<evidence type="ECO:0000256" key="6">
    <source>
        <dbReference type="ARBA" id="ARBA00022475"/>
    </source>
</evidence>
<evidence type="ECO:0000256" key="16">
    <source>
        <dbReference type="ARBA" id="ARBA00048865"/>
    </source>
</evidence>